<feature type="compositionally biased region" description="Polar residues" evidence="1">
    <location>
        <begin position="1"/>
        <end position="17"/>
    </location>
</feature>
<feature type="region of interest" description="Disordered" evidence="1">
    <location>
        <begin position="1"/>
        <end position="27"/>
    </location>
</feature>
<evidence type="ECO:0000256" key="1">
    <source>
        <dbReference type="SAM" id="MobiDB-lite"/>
    </source>
</evidence>
<organism evidence="2 3">
    <name type="scientific">Haematococcus lacustris</name>
    <name type="common">Green alga</name>
    <name type="synonym">Haematococcus pluvialis</name>
    <dbReference type="NCBI Taxonomy" id="44745"/>
    <lineage>
        <taxon>Eukaryota</taxon>
        <taxon>Viridiplantae</taxon>
        <taxon>Chlorophyta</taxon>
        <taxon>core chlorophytes</taxon>
        <taxon>Chlorophyceae</taxon>
        <taxon>CS clade</taxon>
        <taxon>Chlamydomonadales</taxon>
        <taxon>Haematococcaceae</taxon>
        <taxon>Haematococcus</taxon>
    </lineage>
</organism>
<evidence type="ECO:0000313" key="3">
    <source>
        <dbReference type="Proteomes" id="UP000485058"/>
    </source>
</evidence>
<feature type="region of interest" description="Disordered" evidence="1">
    <location>
        <begin position="45"/>
        <end position="127"/>
    </location>
</feature>
<evidence type="ECO:0000313" key="2">
    <source>
        <dbReference type="EMBL" id="GFH18902.1"/>
    </source>
</evidence>
<feature type="compositionally biased region" description="Basic and acidic residues" evidence="1">
    <location>
        <begin position="54"/>
        <end position="65"/>
    </location>
</feature>
<feature type="non-terminal residue" evidence="2">
    <location>
        <position position="1"/>
    </location>
</feature>
<sequence length="199" mass="21675">MSSNVPTRMATKNSSAGPGQHQHLDNAAVIGLSSNVLAAHKDIADRTEFDDEEPMLHARMSERRYRSGAPSYGSRPLSGEPLGGIQKKKAKKPKKVDDVAEGQDGQVEEASVSAVDPSAPKPVDPAAVNVMSGKKYEEEFEFEKLRRETGKARSTPWGSTYRQAPEILHGYTKKVLGVTAEERLDIRASTKADKSNEDV</sequence>
<accession>A0A699ZSI8</accession>
<comment type="caution">
    <text evidence="2">The sequence shown here is derived from an EMBL/GenBank/DDBJ whole genome shotgun (WGS) entry which is preliminary data.</text>
</comment>
<protein>
    <submittedName>
        <fullName evidence="2">Uncharacterized protein</fullName>
    </submittedName>
</protein>
<dbReference type="AlphaFoldDB" id="A0A699ZSI8"/>
<proteinExistence type="predicted"/>
<dbReference type="EMBL" id="BLLF01001377">
    <property type="protein sequence ID" value="GFH18902.1"/>
    <property type="molecule type" value="Genomic_DNA"/>
</dbReference>
<keyword evidence="3" id="KW-1185">Reference proteome</keyword>
<dbReference type="Proteomes" id="UP000485058">
    <property type="component" value="Unassembled WGS sequence"/>
</dbReference>
<name>A0A699ZSI8_HAELA</name>
<reference evidence="2 3" key="1">
    <citation type="submission" date="2020-02" db="EMBL/GenBank/DDBJ databases">
        <title>Draft genome sequence of Haematococcus lacustris strain NIES-144.</title>
        <authorList>
            <person name="Morimoto D."/>
            <person name="Nakagawa S."/>
            <person name="Yoshida T."/>
            <person name="Sawayama S."/>
        </authorList>
    </citation>
    <scope>NUCLEOTIDE SEQUENCE [LARGE SCALE GENOMIC DNA]</scope>
    <source>
        <strain evidence="2 3">NIES-144</strain>
    </source>
</reference>
<gene>
    <name evidence="2" type="ORF">HaLaN_15775</name>
</gene>